<comment type="similarity">
    <text evidence="1">Belongs to the type-I restriction system S methylase family.</text>
</comment>
<proteinExistence type="inferred from homology"/>
<name>A0A0E3P2E5_9EURY</name>
<evidence type="ECO:0000256" key="3">
    <source>
        <dbReference type="ARBA" id="ARBA00023125"/>
    </source>
</evidence>
<dbReference type="OrthoDB" id="84651at2157"/>
<dbReference type="InterPro" id="IPR000055">
    <property type="entry name" value="Restrct_endonuc_typeI_TRD"/>
</dbReference>
<dbReference type="GO" id="GO:0009307">
    <property type="term" value="P:DNA restriction-modification system"/>
    <property type="evidence" value="ECO:0007669"/>
    <property type="project" value="UniProtKB-KW"/>
</dbReference>
<evidence type="ECO:0000256" key="2">
    <source>
        <dbReference type="ARBA" id="ARBA00022747"/>
    </source>
</evidence>
<sequence>MKAECSAGDIPTGYKQTEVGVIPEDWDVKKLEEVVDIDADNLSAGTPVDYAFNYISLEDVDEGVLRSYSSQIFGSAPSRARRRLRYGDVLVSTVRPNLKSHLLFKQRQGEWICSTGFSVVRCKNSSAVPSYIFAHLFATTIPKQIESLLTGSNYPAINGKDVKALLIPLPPTITEQKTIAEALSDTDALIESLEQLIAKKRQIKQGAMQELLSPKQGDKIRFLKEVSSLKGRIGWQGLKQTEFTINEEEPFLITGMNFKDGAIRWNEVYHISEERYEMASDIQLRPADVLMTKDGTIGKVLYIDTIPYPGKASLNSHLLLFRPIKWSYYPKYLYYQLCSQRFKNFVEESKSGTTFFGLSQAAVGNYPVLLPPMEEQVNIATILFDMDSEITVLEEKLAKARQIKQGMMQELLTGRIRLV</sequence>
<feature type="domain" description="Type I restriction modification DNA specificity" evidence="4">
    <location>
        <begin position="23"/>
        <end position="198"/>
    </location>
</feature>
<accession>A0A0E3P2E5</accession>
<protein>
    <submittedName>
        <fullName evidence="5">Type I restriction-modification system, specificity subunit S</fullName>
        <ecNumber evidence="5">3.1.21.3</ecNumber>
    </submittedName>
</protein>
<dbReference type="Gene3D" id="1.10.287.1120">
    <property type="entry name" value="Bipartite methylase S protein"/>
    <property type="match status" value="1"/>
</dbReference>
<feature type="domain" description="Type I restriction modification DNA specificity" evidence="4">
    <location>
        <begin position="270"/>
        <end position="398"/>
    </location>
</feature>
<dbReference type="GO" id="GO:0009035">
    <property type="term" value="F:type I site-specific deoxyribonuclease activity"/>
    <property type="evidence" value="ECO:0007669"/>
    <property type="project" value="UniProtKB-EC"/>
</dbReference>
<dbReference type="PATRIC" id="fig|1434120.4.peg.1190"/>
<dbReference type="Pfam" id="PF01420">
    <property type="entry name" value="Methylase_S"/>
    <property type="match status" value="2"/>
</dbReference>
<evidence type="ECO:0000313" key="5">
    <source>
        <dbReference type="EMBL" id="AKB27658.1"/>
    </source>
</evidence>
<dbReference type="KEGG" id="msw:MSSIT_0939"/>
<dbReference type="InterPro" id="IPR044946">
    <property type="entry name" value="Restrct_endonuc_typeI_TRD_sf"/>
</dbReference>
<dbReference type="EC" id="3.1.21.3" evidence="5"/>
<dbReference type="RefSeq" id="WP_052721518.1">
    <property type="nucleotide sequence ID" value="NZ_CP009506.1"/>
</dbReference>
<evidence type="ECO:0000259" key="4">
    <source>
        <dbReference type="Pfam" id="PF01420"/>
    </source>
</evidence>
<keyword evidence="6" id="KW-1185">Reference proteome</keyword>
<dbReference type="AlphaFoldDB" id="A0A0E3P2E5"/>
<dbReference type="REBASE" id="109044">
    <property type="entry name" value="S.MsiT4MORF937P"/>
</dbReference>
<keyword evidence="5" id="KW-0378">Hydrolase</keyword>
<dbReference type="GO" id="GO:0003677">
    <property type="term" value="F:DNA binding"/>
    <property type="evidence" value="ECO:0007669"/>
    <property type="project" value="UniProtKB-KW"/>
</dbReference>
<dbReference type="CDD" id="cd16961">
    <property type="entry name" value="RMtype1_S_TRD-CR_like"/>
    <property type="match status" value="1"/>
</dbReference>
<dbReference type="HOGENOM" id="CLU_021095_10_5_2"/>
<dbReference type="PANTHER" id="PTHR30408:SF12">
    <property type="entry name" value="TYPE I RESTRICTION ENZYME MJAVIII SPECIFICITY SUBUNIT"/>
    <property type="match status" value="1"/>
</dbReference>
<evidence type="ECO:0000256" key="1">
    <source>
        <dbReference type="ARBA" id="ARBA00010923"/>
    </source>
</evidence>
<dbReference type="GeneID" id="25418423"/>
<dbReference type="Proteomes" id="UP000033111">
    <property type="component" value="Chromosome"/>
</dbReference>
<gene>
    <name evidence="5" type="ORF">MSSIT_0939</name>
</gene>
<keyword evidence="2" id="KW-0680">Restriction system</keyword>
<keyword evidence="3" id="KW-0238">DNA-binding</keyword>
<dbReference type="Gene3D" id="3.90.220.20">
    <property type="entry name" value="DNA methylase specificity domains"/>
    <property type="match status" value="2"/>
</dbReference>
<dbReference type="SUPFAM" id="SSF116734">
    <property type="entry name" value="DNA methylase specificity domain"/>
    <property type="match status" value="2"/>
</dbReference>
<organism evidence="5 6">
    <name type="scientific">Methanosarcina siciliae T4/M</name>
    <dbReference type="NCBI Taxonomy" id="1434120"/>
    <lineage>
        <taxon>Archaea</taxon>
        <taxon>Methanobacteriati</taxon>
        <taxon>Methanobacteriota</taxon>
        <taxon>Stenosarchaea group</taxon>
        <taxon>Methanomicrobia</taxon>
        <taxon>Methanosarcinales</taxon>
        <taxon>Methanosarcinaceae</taxon>
        <taxon>Methanosarcina</taxon>
    </lineage>
</organism>
<reference evidence="5 6" key="1">
    <citation type="submission" date="2014-07" db="EMBL/GenBank/DDBJ databases">
        <title>Methanogenic archaea and the global carbon cycle.</title>
        <authorList>
            <person name="Henriksen J.R."/>
            <person name="Luke J."/>
            <person name="Reinhart S."/>
            <person name="Benedict M.N."/>
            <person name="Youngblut N.D."/>
            <person name="Metcalf M.E."/>
            <person name="Whitaker R.J."/>
            <person name="Metcalf W.W."/>
        </authorList>
    </citation>
    <scope>NUCLEOTIDE SEQUENCE [LARGE SCALE GENOMIC DNA]</scope>
    <source>
        <strain evidence="5 6">T4/M</strain>
    </source>
</reference>
<dbReference type="InterPro" id="IPR052021">
    <property type="entry name" value="Type-I_RS_S_subunit"/>
</dbReference>
<dbReference type="PANTHER" id="PTHR30408">
    <property type="entry name" value="TYPE-1 RESTRICTION ENZYME ECOKI SPECIFICITY PROTEIN"/>
    <property type="match status" value="1"/>
</dbReference>
<evidence type="ECO:0000313" key="6">
    <source>
        <dbReference type="Proteomes" id="UP000033111"/>
    </source>
</evidence>
<dbReference type="EMBL" id="CP009506">
    <property type="protein sequence ID" value="AKB27658.1"/>
    <property type="molecule type" value="Genomic_DNA"/>
</dbReference>